<dbReference type="CDD" id="cd00400">
    <property type="entry name" value="Voltage_gated_ClC"/>
    <property type="match status" value="1"/>
</dbReference>
<keyword evidence="12" id="KW-1185">Reference proteome</keyword>
<dbReference type="PRINTS" id="PR00762">
    <property type="entry name" value="CLCHANNEL"/>
</dbReference>
<evidence type="ECO:0000313" key="12">
    <source>
        <dbReference type="Proteomes" id="UP000254720"/>
    </source>
</evidence>
<feature type="transmembrane region" description="Helical" evidence="10">
    <location>
        <begin position="159"/>
        <end position="185"/>
    </location>
</feature>
<protein>
    <submittedName>
        <fullName evidence="11">CIC family chloride channel protein</fullName>
    </submittedName>
</protein>
<evidence type="ECO:0000256" key="4">
    <source>
        <dbReference type="ARBA" id="ARBA00022989"/>
    </source>
</evidence>
<name>A0A370GK69_9COXI</name>
<dbReference type="Pfam" id="PF00654">
    <property type="entry name" value="Voltage_CLC"/>
    <property type="match status" value="1"/>
</dbReference>
<feature type="transmembrane region" description="Helical" evidence="10">
    <location>
        <begin position="343"/>
        <end position="366"/>
    </location>
</feature>
<evidence type="ECO:0000313" key="11">
    <source>
        <dbReference type="EMBL" id="RDI43770.1"/>
    </source>
</evidence>
<evidence type="ECO:0000256" key="2">
    <source>
        <dbReference type="ARBA" id="ARBA00022448"/>
    </source>
</evidence>
<organism evidence="11 12">
    <name type="scientific">Aquicella lusitana</name>
    <dbReference type="NCBI Taxonomy" id="254246"/>
    <lineage>
        <taxon>Bacteria</taxon>
        <taxon>Pseudomonadati</taxon>
        <taxon>Pseudomonadota</taxon>
        <taxon>Gammaproteobacteria</taxon>
        <taxon>Legionellales</taxon>
        <taxon>Coxiellaceae</taxon>
        <taxon>Aquicella</taxon>
    </lineage>
</organism>
<keyword evidence="7" id="KW-0869">Chloride channel</keyword>
<evidence type="ECO:0000256" key="6">
    <source>
        <dbReference type="ARBA" id="ARBA00023136"/>
    </source>
</evidence>
<evidence type="ECO:0000256" key="3">
    <source>
        <dbReference type="ARBA" id="ARBA00022692"/>
    </source>
</evidence>
<dbReference type="InterPro" id="IPR014743">
    <property type="entry name" value="Cl-channel_core"/>
</dbReference>
<comment type="subcellular location">
    <subcellularLocation>
        <location evidence="1">Membrane</location>
        <topology evidence="1">Multi-pass membrane protein</topology>
    </subcellularLocation>
</comment>
<evidence type="ECO:0000256" key="7">
    <source>
        <dbReference type="ARBA" id="ARBA00023173"/>
    </source>
</evidence>
<keyword evidence="2" id="KW-0813">Transport</keyword>
<dbReference type="AlphaFoldDB" id="A0A370GK69"/>
<evidence type="ECO:0000256" key="10">
    <source>
        <dbReference type="SAM" id="Phobius"/>
    </source>
</evidence>
<feature type="transmembrane region" description="Helical" evidence="10">
    <location>
        <begin position="63"/>
        <end position="82"/>
    </location>
</feature>
<sequence length="457" mass="49460">MDKQPANRRDWARFTILIVLVGIVAGLGAIVFRQLIGLFHNILFYGQFSMYYDVLQHAAPSRWGIGIILAPVIGAVVVAFLVKNFAPEAKGHGVPEVMDAIYYERGIVRPIVAVIKAIASSISIGSGGSVGREGPIIQIGAAFGSAIGQWVRIPDWQRITLIACGAGGGIAATFNAPFGGILFAIEIMLPELSARTLIPVSIATAIATYTSYLYFGEAAFIPITTSTITHINSFDILSYIVLSIVFGLFSVLFIRSIYFTEDTFDRIPGGYYVRHMLGMFLIGLSMYGMIRFFGHYYIQGVGYATVRDVLMLILDHPGFLLFLAVLKLIDTAITLGSGGSGGVFSPLLFIGATLGGSFAVVCNYLFPDYLSMNIQFGALAGMAGMVGASTGAPLTAIVMTAEMTNDFTIMLPLMVIVAIAYGIRRVLEKDSVYTLKLTRRGHFIPDALFSRQEVMKE</sequence>
<dbReference type="InterPro" id="IPR001807">
    <property type="entry name" value="ClC"/>
</dbReference>
<keyword evidence="3 10" id="KW-0812">Transmembrane</keyword>
<keyword evidence="6 10" id="KW-0472">Membrane</keyword>
<evidence type="ECO:0000256" key="9">
    <source>
        <dbReference type="ARBA" id="ARBA00023303"/>
    </source>
</evidence>
<dbReference type="EMBL" id="QQAX01000010">
    <property type="protein sequence ID" value="RDI43770.1"/>
    <property type="molecule type" value="Genomic_DNA"/>
</dbReference>
<dbReference type="Proteomes" id="UP000254720">
    <property type="component" value="Unassembled WGS sequence"/>
</dbReference>
<keyword evidence="4 10" id="KW-1133">Transmembrane helix</keyword>
<dbReference type="PANTHER" id="PTHR43427:SF6">
    <property type="entry name" value="CHLORIDE CHANNEL PROTEIN CLC-E"/>
    <property type="match status" value="1"/>
</dbReference>
<feature type="transmembrane region" description="Helical" evidence="10">
    <location>
        <begin position="278"/>
        <end position="298"/>
    </location>
</feature>
<reference evidence="11 12" key="1">
    <citation type="submission" date="2018-07" db="EMBL/GenBank/DDBJ databases">
        <title>Genomic Encyclopedia of Type Strains, Phase IV (KMG-IV): sequencing the most valuable type-strain genomes for metagenomic binning, comparative biology and taxonomic classification.</title>
        <authorList>
            <person name="Goeker M."/>
        </authorList>
    </citation>
    <scope>NUCLEOTIDE SEQUENCE [LARGE SCALE GENOMIC DNA]</scope>
    <source>
        <strain evidence="11 12">DSM 16500</strain>
    </source>
</reference>
<dbReference type="GO" id="GO:0034707">
    <property type="term" value="C:chloride channel complex"/>
    <property type="evidence" value="ECO:0007669"/>
    <property type="project" value="UniProtKB-KW"/>
</dbReference>
<accession>A0A370GK69</accession>
<keyword evidence="8" id="KW-0868">Chloride</keyword>
<proteinExistence type="predicted"/>
<dbReference type="InterPro" id="IPR050368">
    <property type="entry name" value="ClC-type_chloride_channel"/>
</dbReference>
<feature type="transmembrane region" description="Helical" evidence="10">
    <location>
        <begin position="12"/>
        <end position="43"/>
    </location>
</feature>
<gene>
    <name evidence="11" type="ORF">C8D86_11040</name>
</gene>
<feature type="transmembrane region" description="Helical" evidence="10">
    <location>
        <begin position="197"/>
        <end position="215"/>
    </location>
</feature>
<feature type="transmembrane region" description="Helical" evidence="10">
    <location>
        <begin position="236"/>
        <end position="258"/>
    </location>
</feature>
<dbReference type="OrthoDB" id="9767361at2"/>
<feature type="transmembrane region" description="Helical" evidence="10">
    <location>
        <begin position="407"/>
        <end position="427"/>
    </location>
</feature>
<keyword evidence="9" id="KW-0407">Ion channel</keyword>
<keyword evidence="5" id="KW-0406">Ion transport</keyword>
<evidence type="ECO:0000256" key="1">
    <source>
        <dbReference type="ARBA" id="ARBA00004141"/>
    </source>
</evidence>
<feature type="transmembrane region" description="Helical" evidence="10">
    <location>
        <begin position="319"/>
        <end position="337"/>
    </location>
</feature>
<dbReference type="RefSeq" id="WP_114834327.1">
    <property type="nucleotide sequence ID" value="NZ_LR699115.1"/>
</dbReference>
<dbReference type="PANTHER" id="PTHR43427">
    <property type="entry name" value="CHLORIDE CHANNEL PROTEIN CLC-E"/>
    <property type="match status" value="1"/>
</dbReference>
<comment type="caution">
    <text evidence="11">The sequence shown here is derived from an EMBL/GenBank/DDBJ whole genome shotgun (WGS) entry which is preliminary data.</text>
</comment>
<dbReference type="GO" id="GO:0005254">
    <property type="term" value="F:chloride channel activity"/>
    <property type="evidence" value="ECO:0007669"/>
    <property type="project" value="UniProtKB-KW"/>
</dbReference>
<dbReference type="Gene3D" id="1.10.3080.10">
    <property type="entry name" value="Clc chloride channel"/>
    <property type="match status" value="1"/>
</dbReference>
<evidence type="ECO:0000256" key="5">
    <source>
        <dbReference type="ARBA" id="ARBA00023065"/>
    </source>
</evidence>
<evidence type="ECO:0000256" key="8">
    <source>
        <dbReference type="ARBA" id="ARBA00023214"/>
    </source>
</evidence>
<dbReference type="SUPFAM" id="SSF81340">
    <property type="entry name" value="Clc chloride channel"/>
    <property type="match status" value="1"/>
</dbReference>
<feature type="transmembrane region" description="Helical" evidence="10">
    <location>
        <begin position="378"/>
        <end position="401"/>
    </location>
</feature>